<dbReference type="PROSITE" id="PS51318">
    <property type="entry name" value="TAT"/>
    <property type="match status" value="1"/>
</dbReference>
<dbReference type="AlphaFoldDB" id="A0A4T2C0U8"/>
<dbReference type="Proteomes" id="UP000306192">
    <property type="component" value="Unassembled WGS sequence"/>
</dbReference>
<evidence type="ECO:0000313" key="2">
    <source>
        <dbReference type="Proteomes" id="UP000306192"/>
    </source>
</evidence>
<sequence length="178" mass="18065">MNSKNEAPLSDSVVDAEPKRGLSRRQVALGAAWSVPVIALAVASPAQAASVTLPTAAVGGSIGVVQGATVRTATYSGGYMNYNAAGTTTTSGNLTLTFAWRTTGSWTMSPPDTAGFTAQGWIQSSSSAGTLVFTHAPIADGTTVTIPTVKWTGTNKPQISVSLESDNDNVSGTSVATN</sequence>
<reference evidence="1 2" key="1">
    <citation type="journal article" date="2019" name="Microorganisms">
        <title>Systematic Affiliation and Genome Analysis of Subtercola vilae DB165(T) with Particular Emphasis on Cold Adaptation of an Isolate from a High-Altitude Cold Volcano Lake.</title>
        <authorList>
            <person name="Villalobos A.S."/>
            <person name="Wiese J."/>
            <person name="Imhoff J.F."/>
            <person name="Dorador C."/>
            <person name="Keller A."/>
            <person name="Hentschel U."/>
        </authorList>
    </citation>
    <scope>NUCLEOTIDE SEQUENCE [LARGE SCALE GENOMIC DNA]</scope>
    <source>
        <strain evidence="1 2">DB165</strain>
    </source>
</reference>
<dbReference type="InterPro" id="IPR006311">
    <property type="entry name" value="TAT_signal"/>
</dbReference>
<proteinExistence type="predicted"/>
<dbReference type="OrthoDB" id="9957302at2"/>
<dbReference type="RefSeq" id="WP_136642360.1">
    <property type="nucleotide sequence ID" value="NZ_QYRT01000019.1"/>
</dbReference>
<organism evidence="1 2">
    <name type="scientific">Subtercola vilae</name>
    <dbReference type="NCBI Taxonomy" id="2056433"/>
    <lineage>
        <taxon>Bacteria</taxon>
        <taxon>Bacillati</taxon>
        <taxon>Actinomycetota</taxon>
        <taxon>Actinomycetes</taxon>
        <taxon>Micrococcales</taxon>
        <taxon>Microbacteriaceae</taxon>
        <taxon>Subtercola</taxon>
    </lineage>
</organism>
<dbReference type="EMBL" id="QYRT01000019">
    <property type="protein sequence ID" value="TIH35598.1"/>
    <property type="molecule type" value="Genomic_DNA"/>
</dbReference>
<gene>
    <name evidence="1" type="ORF">D4765_11080</name>
</gene>
<accession>A0A4T2C0U8</accession>
<keyword evidence="2" id="KW-1185">Reference proteome</keyword>
<protein>
    <submittedName>
        <fullName evidence="1">Uncharacterized protein</fullName>
    </submittedName>
</protein>
<name>A0A4T2C0U8_9MICO</name>
<evidence type="ECO:0000313" key="1">
    <source>
        <dbReference type="EMBL" id="TIH35598.1"/>
    </source>
</evidence>
<comment type="caution">
    <text evidence="1">The sequence shown here is derived from an EMBL/GenBank/DDBJ whole genome shotgun (WGS) entry which is preliminary data.</text>
</comment>